<dbReference type="HAMAP" id="MF_01628">
    <property type="entry name" value="Thymid_phosp"/>
    <property type="match status" value="1"/>
</dbReference>
<dbReference type="InterPro" id="IPR000053">
    <property type="entry name" value="Thymidine/pyrmidine_PPase"/>
</dbReference>
<keyword evidence="10" id="KW-1185">Reference proteome</keyword>
<dbReference type="SMART" id="SM00941">
    <property type="entry name" value="PYNP_C"/>
    <property type="match status" value="1"/>
</dbReference>
<dbReference type="InterPro" id="IPR017872">
    <property type="entry name" value="Pyrmidine_PPase_CS"/>
</dbReference>
<dbReference type="InterPro" id="IPR036566">
    <property type="entry name" value="PYNP-like_C_sf"/>
</dbReference>
<comment type="subunit">
    <text evidence="2 7">Homodimer.</text>
</comment>
<dbReference type="GO" id="GO:0004645">
    <property type="term" value="F:1,4-alpha-oligoglucan phosphorylase activity"/>
    <property type="evidence" value="ECO:0007669"/>
    <property type="project" value="InterPro"/>
</dbReference>
<reference evidence="9" key="2">
    <citation type="submission" date="2020-09" db="EMBL/GenBank/DDBJ databases">
        <authorList>
            <person name="Sun Q."/>
            <person name="Kim S."/>
        </authorList>
    </citation>
    <scope>NUCLEOTIDE SEQUENCE</scope>
    <source>
        <strain evidence="9">KCTC 42590</strain>
    </source>
</reference>
<dbReference type="Gene3D" id="1.20.970.10">
    <property type="entry name" value="Transferase, Pyrimidine Nucleoside Phosphorylase, Chain C"/>
    <property type="match status" value="1"/>
</dbReference>
<dbReference type="InterPro" id="IPR013465">
    <property type="entry name" value="Thymidine_Pase"/>
</dbReference>
<name>A0A919AXG0_9PROT</name>
<reference evidence="9" key="1">
    <citation type="journal article" date="2014" name="Int. J. Syst. Evol. Microbiol.">
        <title>Complete genome sequence of Corynebacterium casei LMG S-19264T (=DSM 44701T), isolated from a smear-ripened cheese.</title>
        <authorList>
            <consortium name="US DOE Joint Genome Institute (JGI-PGF)"/>
            <person name="Walter F."/>
            <person name="Albersmeier A."/>
            <person name="Kalinowski J."/>
            <person name="Ruckert C."/>
        </authorList>
    </citation>
    <scope>NUCLEOTIDE SEQUENCE</scope>
    <source>
        <strain evidence="9">KCTC 42590</strain>
    </source>
</reference>
<organism evidence="9 10">
    <name type="scientific">Kordiimonas sediminis</name>
    <dbReference type="NCBI Taxonomy" id="1735581"/>
    <lineage>
        <taxon>Bacteria</taxon>
        <taxon>Pseudomonadati</taxon>
        <taxon>Pseudomonadota</taxon>
        <taxon>Alphaproteobacteria</taxon>
        <taxon>Kordiimonadales</taxon>
        <taxon>Kordiimonadaceae</taxon>
        <taxon>Kordiimonas</taxon>
    </lineage>
</organism>
<dbReference type="RefSeq" id="WP_191253874.1">
    <property type="nucleotide sequence ID" value="NZ_BNCI01000002.1"/>
</dbReference>
<evidence type="ECO:0000256" key="4">
    <source>
        <dbReference type="ARBA" id="ARBA00022676"/>
    </source>
</evidence>
<dbReference type="Gene3D" id="3.90.1170.30">
    <property type="entry name" value="Pyrimidine nucleoside phosphorylase-like, C-terminal domain"/>
    <property type="match status" value="1"/>
</dbReference>
<comment type="pathway">
    <text evidence="7">Pyrimidine metabolism; dTMP biosynthesis via salvage pathway; dTMP from thymine: step 1/2.</text>
</comment>
<dbReference type="InterPro" id="IPR036320">
    <property type="entry name" value="Glycosyl_Trfase_fam3_N_dom_sf"/>
</dbReference>
<dbReference type="Gene3D" id="3.40.1030.10">
    <property type="entry name" value="Nucleoside phosphorylase/phosphoribosyltransferase catalytic domain"/>
    <property type="match status" value="1"/>
</dbReference>
<sequence length="449" mass="47618">MLDYLPQEIIARKRDGNALTAKELEAFVAGITSGDVVDAQIAAFTMAVFLNGMTPEEGATLTRAMTNSGRVIDWTRIGLEPGAPIVDKHSTGGVGDKVSLMLAPIVAACGAFVPMISGRGLGHTGGTLDKLESIPGYKTTPSIEAFETCVKMVGTAIIGQTSELAPADRRVYSVRDVTGTVESVPLITASILSKKLAAGLNGLVMDVKVGNGAFMQSMDNARKLSRSIVNVASAAGLKTTAIITDMNEVLGRTAGNAIEVLEAVEFLVSPDKADGQLLEITLVLAAEMLALGSIVKNRTEGYKMARECLFSGRAADKFAQMVHALDGPSDLMENPDRYLKLAPVRMEVLAPHDGYITAMQTRDIGMLIVAMGGGRTRPEDSVDHSVGIDHLVNRGCKVGKGDRLCTIYAKTEDMAEHCRDKLLSFIAVEDTPVEPPASVREIIEGDSNG</sequence>
<dbReference type="Pfam" id="PF07831">
    <property type="entry name" value="PYNP_C"/>
    <property type="match status" value="1"/>
</dbReference>
<dbReference type="PANTHER" id="PTHR10515:SF0">
    <property type="entry name" value="THYMIDINE PHOSPHORYLASE"/>
    <property type="match status" value="1"/>
</dbReference>
<dbReference type="FunFam" id="3.40.1030.10:FF:000003">
    <property type="entry name" value="Pyrimidine-nucleoside phosphorylase"/>
    <property type="match status" value="1"/>
</dbReference>
<evidence type="ECO:0000313" key="10">
    <source>
        <dbReference type="Proteomes" id="UP000630923"/>
    </source>
</evidence>
<accession>A0A919AXG0</accession>
<dbReference type="InterPro" id="IPR000312">
    <property type="entry name" value="Glycosyl_Trfase_fam3"/>
</dbReference>
<evidence type="ECO:0000256" key="1">
    <source>
        <dbReference type="ARBA" id="ARBA00006915"/>
    </source>
</evidence>
<dbReference type="SUPFAM" id="SSF47648">
    <property type="entry name" value="Nucleoside phosphorylase/phosphoribosyltransferase N-terminal domain"/>
    <property type="match status" value="1"/>
</dbReference>
<dbReference type="GO" id="GO:0005829">
    <property type="term" value="C:cytosol"/>
    <property type="evidence" value="ECO:0007669"/>
    <property type="project" value="TreeGrafter"/>
</dbReference>
<comment type="catalytic activity">
    <reaction evidence="6 7">
        <text>thymidine + phosphate = 2-deoxy-alpha-D-ribose 1-phosphate + thymine</text>
        <dbReference type="Rhea" id="RHEA:16037"/>
        <dbReference type="ChEBI" id="CHEBI:17748"/>
        <dbReference type="ChEBI" id="CHEBI:17821"/>
        <dbReference type="ChEBI" id="CHEBI:43474"/>
        <dbReference type="ChEBI" id="CHEBI:57259"/>
        <dbReference type="EC" id="2.4.2.4"/>
    </reaction>
</comment>
<keyword evidence="5 7" id="KW-0808">Transferase</keyword>
<dbReference type="SUPFAM" id="SSF54680">
    <property type="entry name" value="Pyrimidine nucleoside phosphorylase C-terminal domain"/>
    <property type="match status" value="1"/>
</dbReference>
<gene>
    <name evidence="7 9" type="primary">deoA</name>
    <name evidence="9" type="ORF">GCM10017044_27220</name>
</gene>
<dbReference type="GO" id="GO:0006206">
    <property type="term" value="P:pyrimidine nucleobase metabolic process"/>
    <property type="evidence" value="ECO:0007669"/>
    <property type="project" value="InterPro"/>
</dbReference>
<dbReference type="PANTHER" id="PTHR10515">
    <property type="entry name" value="THYMIDINE PHOSPHORYLASE"/>
    <property type="match status" value="1"/>
</dbReference>
<evidence type="ECO:0000256" key="5">
    <source>
        <dbReference type="ARBA" id="ARBA00022679"/>
    </source>
</evidence>
<proteinExistence type="inferred from homology"/>
<evidence type="ECO:0000256" key="7">
    <source>
        <dbReference type="HAMAP-Rule" id="MF_01628"/>
    </source>
</evidence>
<comment type="function">
    <text evidence="7">The enzymes which catalyze the reversible phosphorolysis of pyrimidine nucleosides are involved in the degradation of these compounds and in their utilization as carbon and energy sources, or in the rescue of pyrimidine bases for nucleotide synthesis.</text>
</comment>
<dbReference type="InterPro" id="IPR013102">
    <property type="entry name" value="PYNP_C"/>
</dbReference>
<dbReference type="InterPro" id="IPR017459">
    <property type="entry name" value="Glycosyl_Trfase_fam3_N_dom"/>
</dbReference>
<evidence type="ECO:0000256" key="2">
    <source>
        <dbReference type="ARBA" id="ARBA00011738"/>
    </source>
</evidence>
<dbReference type="PROSITE" id="PS00647">
    <property type="entry name" value="THYMID_PHOSPHORYLASE"/>
    <property type="match status" value="1"/>
</dbReference>
<dbReference type="NCBIfam" id="NF004490">
    <property type="entry name" value="PRK05820.1"/>
    <property type="match status" value="1"/>
</dbReference>
<dbReference type="NCBIfam" id="TIGR02643">
    <property type="entry name" value="T_phosphoryl"/>
    <property type="match status" value="1"/>
</dbReference>
<dbReference type="AlphaFoldDB" id="A0A919AXG0"/>
<evidence type="ECO:0000256" key="6">
    <source>
        <dbReference type="ARBA" id="ARBA00048550"/>
    </source>
</evidence>
<protein>
    <recommendedName>
        <fullName evidence="3 7">Thymidine phosphorylase</fullName>
        <ecNumber evidence="3 7">2.4.2.4</ecNumber>
    </recommendedName>
    <alternativeName>
        <fullName evidence="7">TdRPase</fullName>
    </alternativeName>
</protein>
<evidence type="ECO:0000259" key="8">
    <source>
        <dbReference type="SMART" id="SM00941"/>
    </source>
</evidence>
<comment type="caution">
    <text evidence="9">The sequence shown here is derived from an EMBL/GenBank/DDBJ whole genome shotgun (WGS) entry which is preliminary data.</text>
</comment>
<dbReference type="SUPFAM" id="SSF52418">
    <property type="entry name" value="Nucleoside phosphorylase/phosphoribosyltransferase catalytic domain"/>
    <property type="match status" value="1"/>
</dbReference>
<dbReference type="Proteomes" id="UP000630923">
    <property type="component" value="Unassembled WGS sequence"/>
</dbReference>
<dbReference type="PIRSF" id="PIRSF000478">
    <property type="entry name" value="TP_PyNP"/>
    <property type="match status" value="1"/>
</dbReference>
<evidence type="ECO:0000256" key="3">
    <source>
        <dbReference type="ARBA" id="ARBA00011892"/>
    </source>
</evidence>
<evidence type="ECO:0000313" key="9">
    <source>
        <dbReference type="EMBL" id="GHF30389.1"/>
    </source>
</evidence>
<feature type="domain" description="Pyrimidine nucleoside phosphorylase C-terminal" evidence="8">
    <location>
        <begin position="355"/>
        <end position="429"/>
    </location>
</feature>
<dbReference type="EC" id="2.4.2.4" evidence="3 7"/>
<dbReference type="Pfam" id="PF00591">
    <property type="entry name" value="Glycos_transf_3"/>
    <property type="match status" value="1"/>
</dbReference>
<dbReference type="GO" id="GO:0046104">
    <property type="term" value="P:thymidine metabolic process"/>
    <property type="evidence" value="ECO:0007669"/>
    <property type="project" value="UniProtKB-UniRule"/>
</dbReference>
<keyword evidence="4 7" id="KW-0328">Glycosyltransferase</keyword>
<comment type="similarity">
    <text evidence="1 7">Belongs to the thymidine/pyrimidine-nucleoside phosphorylase family.</text>
</comment>
<dbReference type="GO" id="GO:0009032">
    <property type="term" value="F:thymidine phosphorylase activity"/>
    <property type="evidence" value="ECO:0007669"/>
    <property type="project" value="UniProtKB-UniRule"/>
</dbReference>
<dbReference type="NCBIfam" id="TIGR02644">
    <property type="entry name" value="Y_phosphoryl"/>
    <property type="match status" value="1"/>
</dbReference>
<dbReference type="Pfam" id="PF02885">
    <property type="entry name" value="Glycos_trans_3N"/>
    <property type="match status" value="1"/>
</dbReference>
<dbReference type="InterPro" id="IPR035902">
    <property type="entry name" value="Nuc_phospho_transferase"/>
</dbReference>
<dbReference type="InterPro" id="IPR018090">
    <property type="entry name" value="Pyrmidine_PPas_bac/euk"/>
</dbReference>
<dbReference type="EMBL" id="BNCI01000002">
    <property type="protein sequence ID" value="GHF30389.1"/>
    <property type="molecule type" value="Genomic_DNA"/>
</dbReference>